<feature type="domain" description="Macro" evidence="1">
    <location>
        <begin position="112"/>
        <end position="310"/>
    </location>
</feature>
<dbReference type="PROSITE" id="PS51154">
    <property type="entry name" value="MACRO"/>
    <property type="match status" value="1"/>
</dbReference>
<dbReference type="AlphaFoldDB" id="A0A1N6LXK7"/>
<dbReference type="Proteomes" id="UP000002899">
    <property type="component" value="Chromosome IV"/>
</dbReference>
<reference evidence="2 3" key="2">
    <citation type="journal article" date="2013" name="PLoS ONE">
        <title>Whole genome mapping and re-organization of the nuclear and mitochondrial genomes of Babesia microti isolates.</title>
        <authorList>
            <person name="Cornillot E."/>
            <person name="Dassouli A."/>
            <person name="Garg A."/>
            <person name="Pachikara N."/>
            <person name="Randazzo S."/>
            <person name="Depoix D."/>
            <person name="Carcy B."/>
            <person name="Delbecq S."/>
            <person name="Frutos R."/>
            <person name="Silva J.C."/>
            <person name="Sutton R."/>
            <person name="Krause P.J."/>
            <person name="Mamoun C.B."/>
        </authorList>
    </citation>
    <scope>NUCLEOTIDE SEQUENCE [LARGE SCALE GENOMIC DNA]</scope>
    <source>
        <strain evidence="2 3">RI</strain>
    </source>
</reference>
<organism evidence="2 3">
    <name type="scientific">Babesia microti (strain RI)</name>
    <dbReference type="NCBI Taxonomy" id="1133968"/>
    <lineage>
        <taxon>Eukaryota</taxon>
        <taxon>Sar</taxon>
        <taxon>Alveolata</taxon>
        <taxon>Apicomplexa</taxon>
        <taxon>Aconoidasida</taxon>
        <taxon>Piroplasmida</taxon>
        <taxon>Babesiidae</taxon>
        <taxon>Babesia</taxon>
    </lineage>
</organism>
<sequence>MGIRRVTSENLLDFFKNLSVIPTNFQYISYRLKSFQSSKIDRLTKRALKQHLYWSEKLDYPDSDWHSYANEQILSYRDRTQLPFEKVSSQNDCSGPELLKSSYNNVEMEYNGMMKELIIDGFGKITVSHSNIFDSNVDVMLVPMPKCLLPHTGFGLKVLELGGKELVKAIVKQAKELLKTSSSEHLDYGDVIMTPTYNDKFKCTLIAFVITPYYWQKSRNDAAQRLRYTFKRCLKHLNSLDISTVACPHIGESLLGYLPNFSSSIIIQEAFDAIIQVECKTPKYSLSEVCFTDKNKNTALVLAEALDDVERLRIPSKKVVPAPVYFSRSSARIIDIDPGTLSFLKESRKLTFKQHHALRKSRRKHWLSNLKPYVWRTSRLHEPPPFMVNCETGEPAESQLEPRTFYYKGLSHSLFPINRAKIKALKMGVTGRWVGNTKLNNIKFDRMAQEK</sequence>
<dbReference type="SUPFAM" id="SSF52949">
    <property type="entry name" value="Macro domain-like"/>
    <property type="match status" value="1"/>
</dbReference>
<accession>A0A1N6LXK7</accession>
<dbReference type="EMBL" id="LN871599">
    <property type="protein sequence ID" value="SIO73592.1"/>
    <property type="molecule type" value="Genomic_DNA"/>
</dbReference>
<dbReference type="Pfam" id="PF01661">
    <property type="entry name" value="Macro"/>
    <property type="match status" value="1"/>
</dbReference>
<name>A0A1N6LXK7_BABMR</name>
<dbReference type="KEGG" id="bmic:BmR1_04g05836"/>
<dbReference type="GeneID" id="24425813"/>
<proteinExistence type="predicted"/>
<dbReference type="OrthoDB" id="6133115at2759"/>
<keyword evidence="3" id="KW-1185">Reference proteome</keyword>
<reference evidence="2 3" key="1">
    <citation type="journal article" date="2012" name="Nucleic Acids Res.">
        <title>Sequencing of the smallest Apicomplexan genome from the human pathogen Babesia microti.</title>
        <authorList>
            <person name="Cornillot E."/>
            <person name="Hadj-Kaddour K."/>
            <person name="Dassouli A."/>
            <person name="Noel B."/>
            <person name="Ranwez V."/>
            <person name="Vacherie B."/>
            <person name="Augagneur Y."/>
            <person name="Bres V."/>
            <person name="Duclos A."/>
            <person name="Randazzo S."/>
            <person name="Carcy B."/>
            <person name="Debierre-Grockiego F."/>
            <person name="Delbecq S."/>
            <person name="Moubri-Menage K."/>
            <person name="Shams-Eldin H."/>
            <person name="Usmani-Brown S."/>
            <person name="Bringaud F."/>
            <person name="Wincker P."/>
            <person name="Vivares C.P."/>
            <person name="Schwarz R.T."/>
            <person name="Schetters T.P."/>
            <person name="Krause P.J."/>
            <person name="Gorenflot A."/>
            <person name="Berry V."/>
            <person name="Barbe V."/>
            <person name="Ben Mamoun C."/>
        </authorList>
    </citation>
    <scope>NUCLEOTIDE SEQUENCE [LARGE SCALE GENOMIC DNA]</scope>
    <source>
        <strain evidence="2 3">RI</strain>
    </source>
</reference>
<dbReference type="InterPro" id="IPR002589">
    <property type="entry name" value="Macro_dom"/>
</dbReference>
<protein>
    <recommendedName>
        <fullName evidence="1">Macro domain-containing protein</fullName>
    </recommendedName>
</protein>
<dbReference type="InterPro" id="IPR043472">
    <property type="entry name" value="Macro_dom-like"/>
</dbReference>
<dbReference type="Gene3D" id="3.40.220.10">
    <property type="entry name" value="Leucine Aminopeptidase, subunit E, domain 1"/>
    <property type="match status" value="1"/>
</dbReference>
<evidence type="ECO:0000313" key="2">
    <source>
        <dbReference type="EMBL" id="SIO73592.1"/>
    </source>
</evidence>
<dbReference type="VEuPathDB" id="PiroplasmaDB:BmR1_04g05836"/>
<dbReference type="RefSeq" id="XP_021337677.1">
    <property type="nucleotide sequence ID" value="XM_021482441.1"/>
</dbReference>
<evidence type="ECO:0000313" key="3">
    <source>
        <dbReference type="Proteomes" id="UP000002899"/>
    </source>
</evidence>
<reference evidence="2 3" key="3">
    <citation type="journal article" date="2016" name="Sci. Rep.">
        <title>Genome-wide diversity and gene expression profiling of Babesia microti isolates identify polymorphic genes that mediate host-pathogen interactions.</title>
        <authorList>
            <person name="Silva J.C."/>
            <person name="Cornillot E."/>
            <person name="McCracken C."/>
            <person name="Usmani-Brown S."/>
            <person name="Dwivedi A."/>
            <person name="Ifeonu O.O."/>
            <person name="Crabtree J."/>
            <person name="Gotia H.T."/>
            <person name="Virji A.Z."/>
            <person name="Reynes C."/>
            <person name="Colinge J."/>
            <person name="Kumar V."/>
            <person name="Lawres L."/>
            <person name="Pazzi J.E."/>
            <person name="Pablo J.V."/>
            <person name="Hung C."/>
            <person name="Brancato J."/>
            <person name="Kumari P."/>
            <person name="Orvis J."/>
            <person name="Tretina K."/>
            <person name="Chibucos M."/>
            <person name="Ott S."/>
            <person name="Sadzewicz L."/>
            <person name="Sengamalay N."/>
            <person name="Shetty A.C."/>
            <person name="Su Q."/>
            <person name="Tallon L."/>
            <person name="Fraser C.M."/>
            <person name="Frutos R."/>
            <person name="Molina D.M."/>
            <person name="Krause P.J."/>
            <person name="Ben Mamoun C."/>
        </authorList>
    </citation>
    <scope>NUCLEOTIDE SEQUENCE [LARGE SCALE GENOMIC DNA]</scope>
    <source>
        <strain evidence="2 3">RI</strain>
    </source>
</reference>
<evidence type="ECO:0000259" key="1">
    <source>
        <dbReference type="PROSITE" id="PS51154"/>
    </source>
</evidence>